<dbReference type="Gene3D" id="3.20.20.80">
    <property type="entry name" value="Glycosidases"/>
    <property type="match status" value="1"/>
</dbReference>
<evidence type="ECO:0008006" key="7">
    <source>
        <dbReference type="Google" id="ProtNLM"/>
    </source>
</evidence>
<reference evidence="5 6" key="1">
    <citation type="submission" date="2024-11" db="EMBL/GenBank/DDBJ databases">
        <title>A near-complete genome assembly of Cinchona calisaya.</title>
        <authorList>
            <person name="Lian D.C."/>
            <person name="Zhao X.W."/>
            <person name="Wei L."/>
        </authorList>
    </citation>
    <scope>NUCLEOTIDE SEQUENCE [LARGE SCALE GENOMIC DNA]</scope>
    <source>
        <tissue evidence="5">Nenye</tissue>
    </source>
</reference>
<dbReference type="Proteomes" id="UP001630127">
    <property type="component" value="Unassembled WGS sequence"/>
</dbReference>
<dbReference type="Pfam" id="PF00332">
    <property type="entry name" value="Glyco_hydro_17"/>
    <property type="match status" value="1"/>
</dbReference>
<evidence type="ECO:0000256" key="2">
    <source>
        <dbReference type="ARBA" id="ARBA00022801"/>
    </source>
</evidence>
<keyword evidence="2" id="KW-0378">Hydrolase</keyword>
<evidence type="ECO:0000313" key="6">
    <source>
        <dbReference type="Proteomes" id="UP001630127"/>
    </source>
</evidence>
<dbReference type="PANTHER" id="PTHR32227">
    <property type="entry name" value="GLUCAN ENDO-1,3-BETA-GLUCOSIDASE BG1-RELATED-RELATED"/>
    <property type="match status" value="1"/>
</dbReference>
<protein>
    <recommendedName>
        <fullName evidence="7">Glucan endo-1,3-beta-D-glucosidase</fullName>
    </recommendedName>
</protein>
<organism evidence="5 6">
    <name type="scientific">Cinchona calisaya</name>
    <dbReference type="NCBI Taxonomy" id="153742"/>
    <lineage>
        <taxon>Eukaryota</taxon>
        <taxon>Viridiplantae</taxon>
        <taxon>Streptophyta</taxon>
        <taxon>Embryophyta</taxon>
        <taxon>Tracheophyta</taxon>
        <taxon>Spermatophyta</taxon>
        <taxon>Magnoliopsida</taxon>
        <taxon>eudicotyledons</taxon>
        <taxon>Gunneridae</taxon>
        <taxon>Pentapetalae</taxon>
        <taxon>asterids</taxon>
        <taxon>lamiids</taxon>
        <taxon>Gentianales</taxon>
        <taxon>Rubiaceae</taxon>
        <taxon>Cinchonoideae</taxon>
        <taxon>Cinchoneae</taxon>
        <taxon>Cinchona</taxon>
    </lineage>
</organism>
<gene>
    <name evidence="5" type="ORF">ACH5RR_003992</name>
</gene>
<evidence type="ECO:0000256" key="1">
    <source>
        <dbReference type="ARBA" id="ARBA00008773"/>
    </source>
</evidence>
<comment type="caution">
    <text evidence="5">The sequence shown here is derived from an EMBL/GenBank/DDBJ whole genome shotgun (WGS) entry which is preliminary data.</text>
</comment>
<accession>A0ABD3AWG5</accession>
<keyword evidence="6" id="KW-1185">Reference proteome</keyword>
<proteinExistence type="inferred from homology"/>
<dbReference type="SUPFAM" id="SSF51445">
    <property type="entry name" value="(Trans)glycosidases"/>
    <property type="match status" value="1"/>
</dbReference>
<dbReference type="GO" id="GO:0016798">
    <property type="term" value="F:hydrolase activity, acting on glycosyl bonds"/>
    <property type="evidence" value="ECO:0007669"/>
    <property type="project" value="UniProtKB-KW"/>
</dbReference>
<dbReference type="InterPro" id="IPR044965">
    <property type="entry name" value="Glyco_hydro_17_plant"/>
</dbReference>
<evidence type="ECO:0000256" key="4">
    <source>
        <dbReference type="RuleBase" id="RU004335"/>
    </source>
</evidence>
<sequence length="330" mass="36429">MGEKVDIGVTYPRFPEDEPSEPVFILDLYKLYGIGKIRLYSPVPDALEALRDSNIDVAMGIPNDNLAPIATSLNFTKSWYSQFVEPYINNVRFTFIIVGNNAIPGVFGKFVAPAMNNLQTVLDDNNLGNVISVTTAIGTRVLRNRIPPSAAVFSPEALNNGLAEVIVFLENVASHVLMVNVYPYYDYIADPVNNRLDFVQFATKEVVLIDNNLNYTNLYDATLDAYFWALERAGGTNVYLSVAETGWPTAGNGNGTTPGLASKYNNNLVKHVVKYAGTPKKPGPLGIEAFIFGMFDENVDPDERRRNFGIFTNALEPAYPLFNSSGNEIF</sequence>
<evidence type="ECO:0000313" key="5">
    <source>
        <dbReference type="EMBL" id="KAL3535531.1"/>
    </source>
</evidence>
<evidence type="ECO:0000256" key="3">
    <source>
        <dbReference type="ARBA" id="ARBA00023295"/>
    </source>
</evidence>
<comment type="similarity">
    <text evidence="1 4">Belongs to the glycosyl hydrolase 17 family.</text>
</comment>
<keyword evidence="3" id="KW-0326">Glycosidase</keyword>
<dbReference type="AlphaFoldDB" id="A0ABD3AWG5"/>
<name>A0ABD3AWG5_9GENT</name>
<dbReference type="EMBL" id="JBJUIK010000002">
    <property type="protein sequence ID" value="KAL3535531.1"/>
    <property type="molecule type" value="Genomic_DNA"/>
</dbReference>
<dbReference type="InterPro" id="IPR017853">
    <property type="entry name" value="GH"/>
</dbReference>
<dbReference type="InterPro" id="IPR000490">
    <property type="entry name" value="Glyco_hydro_17"/>
</dbReference>